<evidence type="ECO:0000256" key="2">
    <source>
        <dbReference type="ARBA" id="ARBA00023015"/>
    </source>
</evidence>
<accession>A0ABS9VW01</accession>
<dbReference type="InterPro" id="IPR009057">
    <property type="entry name" value="Homeodomain-like_sf"/>
</dbReference>
<evidence type="ECO:0000313" key="7">
    <source>
        <dbReference type="EMBL" id="MCH9276253.1"/>
    </source>
</evidence>
<dbReference type="PANTHER" id="PTHR30055">
    <property type="entry name" value="HTH-TYPE TRANSCRIPTIONAL REGULATOR RUTR"/>
    <property type="match status" value="1"/>
</dbReference>
<protein>
    <submittedName>
        <fullName evidence="7">TetR/AcrR family transcriptional regulator</fullName>
    </submittedName>
</protein>
<reference evidence="7 8" key="2">
    <citation type="journal article" date="2021" name="Syst. Appl. Microbiol.">
        <title>Phylogenetic classification of ten novel species belonging to the genus Bifidobacterium comprising B. phasiani sp. nov., B. pongonis sp. nov., B. saguinibicoloris sp. nov., B. colobi sp. nov., B. simiiventris sp. nov., B. santillanense sp. nov., B. miconis sp. nov., B. amazonense sp. nov., B. pluvialisilvae sp. nov., and B. miconisargentati sp. nov.</title>
        <authorList>
            <person name="Lugli G.A."/>
            <person name="Calvete-Torre I."/>
            <person name="Alessandri G."/>
            <person name="Milani C."/>
            <person name="Turroni F."/>
            <person name="Laiolo P."/>
            <person name="Ossiprandi M.C."/>
            <person name="Margolles A."/>
            <person name="Ruiz L."/>
            <person name="Ventura M."/>
        </authorList>
    </citation>
    <scope>NUCLEOTIDE SEQUENCE [LARGE SCALE GENOMIC DNA]</scope>
    <source>
        <strain evidence="7 8">MA1</strain>
    </source>
</reference>
<gene>
    <name evidence="7" type="ORF">JS533_008230</name>
</gene>
<keyword evidence="4" id="KW-0804">Transcription</keyword>
<comment type="caution">
    <text evidence="7">The sequence shown here is derived from an EMBL/GenBank/DDBJ whole genome shotgun (WGS) entry which is preliminary data.</text>
</comment>
<dbReference type="PANTHER" id="PTHR30055:SF175">
    <property type="entry name" value="HTH-TYPE TRANSCRIPTIONAL REPRESSOR KSTR2"/>
    <property type="match status" value="1"/>
</dbReference>
<keyword evidence="3 5" id="KW-0238">DNA-binding</keyword>
<keyword evidence="8" id="KW-1185">Reference proteome</keyword>
<name>A0ABS9VW01_9BIFI</name>
<dbReference type="Gene3D" id="1.10.357.10">
    <property type="entry name" value="Tetracycline Repressor, domain 2"/>
    <property type="match status" value="1"/>
</dbReference>
<sequence length="210" mass="24780">MTETKQKRVRKSPEDRRAEITRATVRLIGERGYYGTSLKDIADAVNMSQPGLLHYIGNKEGLLSMLIADGYDTHGTPEDFMRSGLPGSDPDRLLFPSYLRYLVRYNSQRREQVQMYMRLEAESLSPDHPLYDYFDCRGEAAWDYYSRFQWCLPPQVGSWEESMKPLVRRCLEAMDGVQLRWLRRPPVDLYDEWLAFEMLLFPSPTWDNYR</sequence>
<dbReference type="PROSITE" id="PS50977">
    <property type="entry name" value="HTH_TETR_2"/>
    <property type="match status" value="1"/>
</dbReference>
<keyword evidence="1" id="KW-0678">Repressor</keyword>
<reference evidence="7 8" key="1">
    <citation type="journal article" date="2021" name="Environ. Microbiol.">
        <title>Genetic insights into the dark matter of the mammalian gut microbiota through targeted genome reconstruction.</title>
        <authorList>
            <person name="Lugli G.A."/>
            <person name="Alessandri G."/>
            <person name="Milani C."/>
            <person name="Viappiani A."/>
            <person name="Fontana F."/>
            <person name="Tarracchini C."/>
            <person name="Mancabelli L."/>
            <person name="Argentini C."/>
            <person name="Ruiz L."/>
            <person name="Margolles A."/>
            <person name="van Sinderen D."/>
            <person name="Turroni F."/>
            <person name="Ventura M."/>
        </authorList>
    </citation>
    <scope>NUCLEOTIDE SEQUENCE [LARGE SCALE GENOMIC DNA]</scope>
    <source>
        <strain evidence="7 8">MA1</strain>
    </source>
</reference>
<evidence type="ECO:0000259" key="6">
    <source>
        <dbReference type="PROSITE" id="PS50977"/>
    </source>
</evidence>
<dbReference type="Proteomes" id="UP000710815">
    <property type="component" value="Unassembled WGS sequence"/>
</dbReference>
<dbReference type="RefSeq" id="WP_241513947.1">
    <property type="nucleotide sequence ID" value="NZ_JAFEJT020000031.1"/>
</dbReference>
<evidence type="ECO:0000256" key="4">
    <source>
        <dbReference type="ARBA" id="ARBA00023163"/>
    </source>
</evidence>
<organism evidence="7 8">
    <name type="scientific">Bifidobacterium amazonense</name>
    <dbReference type="NCBI Taxonomy" id="2809027"/>
    <lineage>
        <taxon>Bacteria</taxon>
        <taxon>Bacillati</taxon>
        <taxon>Actinomycetota</taxon>
        <taxon>Actinomycetes</taxon>
        <taxon>Bifidobacteriales</taxon>
        <taxon>Bifidobacteriaceae</taxon>
        <taxon>Bifidobacterium</taxon>
    </lineage>
</organism>
<feature type="DNA-binding region" description="H-T-H motif" evidence="5">
    <location>
        <begin position="37"/>
        <end position="56"/>
    </location>
</feature>
<evidence type="ECO:0000313" key="8">
    <source>
        <dbReference type="Proteomes" id="UP000710815"/>
    </source>
</evidence>
<feature type="domain" description="HTH tetR-type" evidence="6">
    <location>
        <begin position="14"/>
        <end position="74"/>
    </location>
</feature>
<evidence type="ECO:0000256" key="1">
    <source>
        <dbReference type="ARBA" id="ARBA00022491"/>
    </source>
</evidence>
<keyword evidence="2" id="KW-0805">Transcription regulation</keyword>
<dbReference type="InterPro" id="IPR001647">
    <property type="entry name" value="HTH_TetR"/>
</dbReference>
<dbReference type="SUPFAM" id="SSF46689">
    <property type="entry name" value="Homeodomain-like"/>
    <property type="match status" value="1"/>
</dbReference>
<proteinExistence type="predicted"/>
<dbReference type="EMBL" id="JAFEJT020000031">
    <property type="protein sequence ID" value="MCH9276253.1"/>
    <property type="molecule type" value="Genomic_DNA"/>
</dbReference>
<evidence type="ECO:0000256" key="5">
    <source>
        <dbReference type="PROSITE-ProRule" id="PRU00335"/>
    </source>
</evidence>
<dbReference type="Pfam" id="PF00440">
    <property type="entry name" value="TetR_N"/>
    <property type="match status" value="1"/>
</dbReference>
<evidence type="ECO:0000256" key="3">
    <source>
        <dbReference type="ARBA" id="ARBA00023125"/>
    </source>
</evidence>
<dbReference type="InterPro" id="IPR050109">
    <property type="entry name" value="HTH-type_TetR-like_transc_reg"/>
</dbReference>